<keyword evidence="1" id="KW-1133">Transmembrane helix</keyword>
<protein>
    <submittedName>
        <fullName evidence="2">ABC transporter permease</fullName>
    </submittedName>
</protein>
<evidence type="ECO:0000313" key="3">
    <source>
        <dbReference type="Proteomes" id="UP001623591"/>
    </source>
</evidence>
<dbReference type="Proteomes" id="UP001623591">
    <property type="component" value="Unassembled WGS sequence"/>
</dbReference>
<keyword evidence="1" id="KW-0812">Transmembrane</keyword>
<keyword evidence="1" id="KW-0472">Membrane</keyword>
<evidence type="ECO:0000256" key="1">
    <source>
        <dbReference type="SAM" id="Phobius"/>
    </source>
</evidence>
<feature type="transmembrane region" description="Helical" evidence="1">
    <location>
        <begin position="21"/>
        <end position="42"/>
    </location>
</feature>
<feature type="transmembrane region" description="Helical" evidence="1">
    <location>
        <begin position="146"/>
        <end position="171"/>
    </location>
</feature>
<dbReference type="EMBL" id="JBJHZZ010000001">
    <property type="protein sequence ID" value="MFL0245698.1"/>
    <property type="molecule type" value="Genomic_DNA"/>
</dbReference>
<dbReference type="Pfam" id="PF06182">
    <property type="entry name" value="ABC2_membrane_6"/>
    <property type="match status" value="1"/>
</dbReference>
<sequence length="265" mass="30794">MKAIRKYMEVSKITMSNSLVYFWNFLSKNLFFIFIMLIYLMLWENIYGQKGGSLGGLTLNKMIWYLVVTELVTLSRTDIHTQVNEDVKTGNIAYLLNKPYNYILYCFSYFIGEIGIKLITNSMAGLIIGLIYVGPLENFNFTYLPFILLSIIVGCTIHFFIYIILALTSFWVEENSAFFWIYSKLVFTLGGMLVPIDLFPNWLQNISKYMPFAYVTYVPGKLAVDFSFINFYRQFSIQLIYLVIFFVLAMTLYRKGARNLNVNGG</sequence>
<dbReference type="RefSeq" id="WP_406768151.1">
    <property type="nucleotide sequence ID" value="NZ_JBJHZZ010000001.1"/>
</dbReference>
<comment type="caution">
    <text evidence="2">The sequence shown here is derived from an EMBL/GenBank/DDBJ whole genome shotgun (WGS) entry which is preliminary data.</text>
</comment>
<dbReference type="PANTHER" id="PTHR36832:SF1">
    <property type="entry name" value="SLR1174 PROTEIN"/>
    <property type="match status" value="1"/>
</dbReference>
<keyword evidence="3" id="KW-1185">Reference proteome</keyword>
<reference evidence="2 3" key="1">
    <citation type="submission" date="2024-11" db="EMBL/GenBank/DDBJ databases">
        <authorList>
            <person name="Heng Y.C."/>
            <person name="Lim A.C.H."/>
            <person name="Lee J.K.Y."/>
            <person name="Kittelmann S."/>
        </authorList>
    </citation>
    <scope>NUCLEOTIDE SEQUENCE [LARGE SCALE GENOMIC DNA]</scope>
    <source>
        <strain evidence="2 3">WILCCON 0185</strain>
    </source>
</reference>
<dbReference type="InterPro" id="IPR010390">
    <property type="entry name" value="ABC-2_transporter-like"/>
</dbReference>
<organism evidence="2 3">
    <name type="scientific">Candidatus Clostridium stratigraminis</name>
    <dbReference type="NCBI Taxonomy" id="3381661"/>
    <lineage>
        <taxon>Bacteria</taxon>
        <taxon>Bacillati</taxon>
        <taxon>Bacillota</taxon>
        <taxon>Clostridia</taxon>
        <taxon>Eubacteriales</taxon>
        <taxon>Clostridiaceae</taxon>
        <taxon>Clostridium</taxon>
    </lineage>
</organism>
<gene>
    <name evidence="2" type="ORF">ACJDUG_01745</name>
</gene>
<proteinExistence type="predicted"/>
<evidence type="ECO:0000313" key="2">
    <source>
        <dbReference type="EMBL" id="MFL0245698.1"/>
    </source>
</evidence>
<name>A0ABW8SZ59_9CLOT</name>
<feature type="transmembrane region" description="Helical" evidence="1">
    <location>
        <begin position="235"/>
        <end position="253"/>
    </location>
</feature>
<accession>A0ABW8SZ59</accession>
<feature type="transmembrane region" description="Helical" evidence="1">
    <location>
        <begin position="177"/>
        <end position="199"/>
    </location>
</feature>
<dbReference type="PANTHER" id="PTHR36832">
    <property type="entry name" value="SLR1174 PROTEIN-RELATED"/>
    <property type="match status" value="1"/>
</dbReference>
<feature type="transmembrane region" description="Helical" evidence="1">
    <location>
        <begin position="102"/>
        <end position="134"/>
    </location>
</feature>